<feature type="chain" id="PRO_5001939918" evidence="1">
    <location>
        <begin position="36"/>
        <end position="198"/>
    </location>
</feature>
<dbReference type="STRING" id="1524460.IX84_13460"/>
<dbReference type="AlphaFoldDB" id="A0A098S621"/>
<sequence length="198" mass="22862">MKFYNAVKEMRMMKVAKMNCIAAFSLLLLCRCNMAELQPPNYCQMLSNDQAHVNYDKSDANYLSDKAKRHEIFRNNFFEIMEYASKEGFPQINVKQPAPDSCMQRAITITFIHIAQSDVTIFFDRKIKRLLQQEIQKGNLPPNLIAKSIAIMLRTNELCRQTKVDLLQFVKDLAIDSEVVQGDTLSEMLKQKEPIACE</sequence>
<protein>
    <submittedName>
        <fullName evidence="2">Uncharacterized protein</fullName>
    </submittedName>
</protein>
<proteinExistence type="predicted"/>
<reference evidence="2 3" key="1">
    <citation type="journal article" date="2014" name="Int. J. Syst. Evol. Microbiol.">
        <title>Phaeodactylibacter xiamenensis gen. nov., sp. nov., a member of the family Saprospiraceae isolated from the marine alga Phaeodactylum tricornutum.</title>
        <authorList>
            <person name="Chen Z.Jr."/>
            <person name="Lei X."/>
            <person name="Lai Q."/>
            <person name="Li Y."/>
            <person name="Zhang B."/>
            <person name="Zhang J."/>
            <person name="Zhang H."/>
            <person name="Yang L."/>
            <person name="Zheng W."/>
            <person name="Tian Y."/>
            <person name="Yu Z."/>
            <person name="Xu H.Jr."/>
            <person name="Zheng T."/>
        </authorList>
    </citation>
    <scope>NUCLEOTIDE SEQUENCE [LARGE SCALE GENOMIC DNA]</scope>
    <source>
        <strain evidence="2 3">KD52</strain>
    </source>
</reference>
<comment type="caution">
    <text evidence="2">The sequence shown here is derived from an EMBL/GenBank/DDBJ whole genome shotgun (WGS) entry which is preliminary data.</text>
</comment>
<dbReference type="EMBL" id="JPOS01000034">
    <property type="protein sequence ID" value="KGE87555.1"/>
    <property type="molecule type" value="Genomic_DNA"/>
</dbReference>
<keyword evidence="3" id="KW-1185">Reference proteome</keyword>
<evidence type="ECO:0000313" key="2">
    <source>
        <dbReference type="EMBL" id="KGE87555.1"/>
    </source>
</evidence>
<accession>A0A098S621</accession>
<keyword evidence="1" id="KW-0732">Signal</keyword>
<evidence type="ECO:0000256" key="1">
    <source>
        <dbReference type="SAM" id="SignalP"/>
    </source>
</evidence>
<dbReference type="RefSeq" id="WP_044221204.1">
    <property type="nucleotide sequence ID" value="NZ_JBKAGJ010000020.1"/>
</dbReference>
<dbReference type="Proteomes" id="UP000029736">
    <property type="component" value="Unassembled WGS sequence"/>
</dbReference>
<evidence type="ECO:0000313" key="3">
    <source>
        <dbReference type="Proteomes" id="UP000029736"/>
    </source>
</evidence>
<gene>
    <name evidence="2" type="ORF">IX84_13460</name>
</gene>
<name>A0A098S621_9BACT</name>
<feature type="signal peptide" evidence="1">
    <location>
        <begin position="1"/>
        <end position="35"/>
    </location>
</feature>
<organism evidence="2 3">
    <name type="scientific">Phaeodactylibacter xiamenensis</name>
    <dbReference type="NCBI Taxonomy" id="1524460"/>
    <lineage>
        <taxon>Bacteria</taxon>
        <taxon>Pseudomonadati</taxon>
        <taxon>Bacteroidota</taxon>
        <taxon>Saprospiria</taxon>
        <taxon>Saprospirales</taxon>
        <taxon>Haliscomenobacteraceae</taxon>
        <taxon>Phaeodactylibacter</taxon>
    </lineage>
</organism>